<dbReference type="KEGG" id="psyt:DSAG12_02221"/>
<dbReference type="AlphaFoldDB" id="A0A5B9DBJ1"/>
<dbReference type="RefSeq" id="WP_147663273.1">
    <property type="nucleotide sequence ID" value="NZ_CP042905.2"/>
</dbReference>
<evidence type="ECO:0008006" key="3">
    <source>
        <dbReference type="Google" id="ProtNLM"/>
    </source>
</evidence>
<sequence>MALKLEELWIINKNGLPYLSAKSKDIGEGINPMIFSGFMSAVQNLAEDSIDAIKMRNSKIMIIPVKKPIPFFVIGRSKTKEKDSAIRKQLQKIRDMFLEEFSIIIEKWEGDLTFFTYFKNQLEEQFF</sequence>
<name>A0A5B9DBJ1_9ARCH</name>
<dbReference type="GeneID" id="41330211"/>
<accession>A0A5B9DBJ1</accession>
<reference evidence="1 2" key="2">
    <citation type="journal article" date="2024" name="Int. J. Syst. Evol. Microbiol.">
        <title>Promethearchaeum syntrophicum gen. nov., sp. nov., an anaerobic, obligately syntrophic archaeon, the first isolate of the lineage 'Asgard' archaea, and proposal of the new archaeal phylum Promethearchaeota phyl. nov. and kingdom Promethearchaeati regn. nov.</title>
        <authorList>
            <person name="Imachi H."/>
            <person name="Nobu M.K."/>
            <person name="Kato S."/>
            <person name="Takaki Y."/>
            <person name="Miyazaki M."/>
            <person name="Miyata M."/>
            <person name="Ogawara M."/>
            <person name="Saito Y."/>
            <person name="Sakai S."/>
            <person name="Tahara Y.O."/>
            <person name="Takano Y."/>
            <person name="Tasumi E."/>
            <person name="Uematsu K."/>
            <person name="Yoshimura T."/>
            <person name="Itoh T."/>
            <person name="Ohkuma M."/>
            <person name="Takai K."/>
        </authorList>
    </citation>
    <scope>NUCLEOTIDE SEQUENCE [LARGE SCALE GENOMIC DNA]</scope>
    <source>
        <strain evidence="1 2">MK-D1</strain>
    </source>
</reference>
<dbReference type="EMBL" id="CP042905">
    <property type="protein sequence ID" value="QEE16391.1"/>
    <property type="molecule type" value="Genomic_DNA"/>
</dbReference>
<evidence type="ECO:0000313" key="2">
    <source>
        <dbReference type="Proteomes" id="UP000321408"/>
    </source>
</evidence>
<dbReference type="Proteomes" id="UP000321408">
    <property type="component" value="Chromosome"/>
</dbReference>
<protein>
    <recommendedName>
        <fullName evidence="3">FUZ/MON1/HPS1 first Longin domain-containing protein</fullName>
    </recommendedName>
</protein>
<organism evidence="1 2">
    <name type="scientific">Promethearchaeum syntrophicum</name>
    <dbReference type="NCBI Taxonomy" id="2594042"/>
    <lineage>
        <taxon>Archaea</taxon>
        <taxon>Promethearchaeati</taxon>
        <taxon>Promethearchaeota</taxon>
        <taxon>Promethearchaeia</taxon>
        <taxon>Promethearchaeales</taxon>
        <taxon>Promethearchaeaceae</taxon>
        <taxon>Promethearchaeum</taxon>
    </lineage>
</organism>
<reference evidence="1 2" key="1">
    <citation type="journal article" date="2020" name="Nature">
        <title>Isolation of an archaeon at the prokaryote-eukaryote interface.</title>
        <authorList>
            <person name="Imachi H."/>
            <person name="Nobu M.K."/>
            <person name="Nakahara N."/>
            <person name="Morono Y."/>
            <person name="Ogawara M."/>
            <person name="Takaki Y."/>
            <person name="Takano Y."/>
            <person name="Uematsu K."/>
            <person name="Ikuta T."/>
            <person name="Ito M."/>
            <person name="Matsui Y."/>
            <person name="Miyazaki M."/>
            <person name="Murata K."/>
            <person name="Saito Y."/>
            <person name="Sakai S."/>
            <person name="Song C."/>
            <person name="Tasumi E."/>
            <person name="Yamanaka Y."/>
            <person name="Yamaguchi T."/>
            <person name="Kamagata Y."/>
            <person name="Tamaki H."/>
            <person name="Takai K."/>
        </authorList>
    </citation>
    <scope>NUCLEOTIDE SEQUENCE [LARGE SCALE GENOMIC DNA]</scope>
    <source>
        <strain evidence="1 2">MK-D1</strain>
    </source>
</reference>
<evidence type="ECO:0000313" key="1">
    <source>
        <dbReference type="EMBL" id="QEE16391.1"/>
    </source>
</evidence>
<proteinExistence type="predicted"/>
<gene>
    <name evidence="1" type="ORF">DSAG12_02221</name>
</gene>
<keyword evidence="2" id="KW-1185">Reference proteome</keyword>